<sequence>MSIDEPEQQQQQQQQQGHKPSQRSDDKPTVSKEAFFRDAAAAFTAGVDVDSMHDQACALEASLRANAANAQSLSMLPSFIGRAPAGSEHGKAIAVDIGGSTMRVAVVRLDPAAADPARRLTVERYREWPIALAVKNLDEHAFFDWIAGNIKLFLLGREEIVGASEVDVLEETLPDLPLGLVWSFPLNQTSLDDGELRSMGKAFAVGAYGKSIHACMAAAFARARLPLRLAAILNDSVSVLLAMQYRDPATRLSVVAGTGFNGAVQLPTGALAAAKYGSRRAPAWRRRARHVLVDAELCVTGHGIFPLTAWDRQLIDALPTPFQPGLELLVGGLFVGEILRRVMADAVQQAAFLGGGALPDGLQAPFSLRLETITMLLGDDTAQEDEAIRGQLSTALGLPAPIGNDDLHHLRTTAHAVMHRTAGFLSAATYAMKLLYDEECGDDDVADNNMPPHAQQYCTVSCIGSLIEKCPGFMEQSQANVDRLHDKTMAQHGRTGTPHNRRSQRLRLAVAAGSSLTGVAVAALMARTEAGSEDGDPPSKVADHSRNNLKETMAVDDAPAGKSPTSSTTIAVDAGQETTPVGGVDVPVLPQLQSKQLSTLQRTRRPWWTLALVNHFQRLWRKAKA</sequence>
<dbReference type="GO" id="GO:0006006">
    <property type="term" value="P:glucose metabolic process"/>
    <property type="evidence" value="ECO:0007669"/>
    <property type="project" value="TreeGrafter"/>
</dbReference>
<keyword evidence="6" id="KW-0324">Glycolysis</keyword>
<evidence type="ECO:0000256" key="3">
    <source>
        <dbReference type="ARBA" id="ARBA00022741"/>
    </source>
</evidence>
<evidence type="ECO:0000256" key="5">
    <source>
        <dbReference type="ARBA" id="ARBA00022840"/>
    </source>
</evidence>
<dbReference type="PRINTS" id="PR00475">
    <property type="entry name" value="HEXOKINASE"/>
</dbReference>
<gene>
    <name evidence="10" type="ORF">SPI_09417</name>
</gene>
<reference evidence="10 11" key="1">
    <citation type="journal article" date="2016" name="Genome Biol. Evol.">
        <title>Divergent and convergent evolution of fungal pathogenicity.</title>
        <authorList>
            <person name="Shang Y."/>
            <person name="Xiao G."/>
            <person name="Zheng P."/>
            <person name="Cen K."/>
            <person name="Zhan S."/>
            <person name="Wang C."/>
        </authorList>
    </citation>
    <scope>NUCLEOTIDE SEQUENCE [LARGE SCALE GENOMIC DNA]</scope>
    <source>
        <strain evidence="10 11">RCEF 264</strain>
    </source>
</reference>
<organism evidence="10 11">
    <name type="scientific">Niveomyces insectorum RCEF 264</name>
    <dbReference type="NCBI Taxonomy" id="1081102"/>
    <lineage>
        <taxon>Eukaryota</taxon>
        <taxon>Fungi</taxon>
        <taxon>Dikarya</taxon>
        <taxon>Ascomycota</taxon>
        <taxon>Pezizomycotina</taxon>
        <taxon>Sordariomycetes</taxon>
        <taxon>Hypocreomycetidae</taxon>
        <taxon>Hypocreales</taxon>
        <taxon>Cordycipitaceae</taxon>
        <taxon>Niveomyces</taxon>
    </lineage>
</organism>
<dbReference type="GO" id="GO:0005739">
    <property type="term" value="C:mitochondrion"/>
    <property type="evidence" value="ECO:0007669"/>
    <property type="project" value="TreeGrafter"/>
</dbReference>
<dbReference type="GO" id="GO:0006013">
    <property type="term" value="P:mannose metabolic process"/>
    <property type="evidence" value="ECO:0007669"/>
    <property type="project" value="TreeGrafter"/>
</dbReference>
<evidence type="ECO:0000256" key="7">
    <source>
        <dbReference type="SAM" id="MobiDB-lite"/>
    </source>
</evidence>
<keyword evidence="5 6" id="KW-0067">ATP-binding</keyword>
<dbReference type="Gene3D" id="3.40.367.20">
    <property type="match status" value="1"/>
</dbReference>
<dbReference type="GO" id="GO:0006096">
    <property type="term" value="P:glycolytic process"/>
    <property type="evidence" value="ECO:0007669"/>
    <property type="project" value="UniProtKB-UniPathway"/>
</dbReference>
<evidence type="ECO:0000256" key="4">
    <source>
        <dbReference type="ARBA" id="ARBA00022777"/>
    </source>
</evidence>
<dbReference type="Proteomes" id="UP000076874">
    <property type="component" value="Unassembled WGS sequence"/>
</dbReference>
<feature type="domain" description="Hexokinase C-terminal" evidence="9">
    <location>
        <begin position="252"/>
        <end position="525"/>
    </location>
</feature>
<dbReference type="InterPro" id="IPR022672">
    <property type="entry name" value="Hexokinase_N"/>
</dbReference>
<dbReference type="PANTHER" id="PTHR19443">
    <property type="entry name" value="HEXOKINASE"/>
    <property type="match status" value="1"/>
</dbReference>
<comment type="similarity">
    <text evidence="1 6">Belongs to the hexokinase family.</text>
</comment>
<proteinExistence type="inferred from homology"/>
<name>A0A167LTS4_9HYPO</name>
<evidence type="ECO:0000313" key="11">
    <source>
        <dbReference type="Proteomes" id="UP000076874"/>
    </source>
</evidence>
<keyword evidence="2 6" id="KW-0808">Transferase</keyword>
<dbReference type="GO" id="GO:0019158">
    <property type="term" value="F:mannokinase activity"/>
    <property type="evidence" value="ECO:0007669"/>
    <property type="project" value="TreeGrafter"/>
</dbReference>
<feature type="region of interest" description="Disordered" evidence="7">
    <location>
        <begin position="1"/>
        <end position="29"/>
    </location>
</feature>
<keyword evidence="11" id="KW-1185">Reference proteome</keyword>
<dbReference type="InterPro" id="IPR022673">
    <property type="entry name" value="Hexokinase_C"/>
</dbReference>
<dbReference type="STRING" id="1081102.A0A167LTS4"/>
<dbReference type="OrthoDB" id="419537at2759"/>
<dbReference type="EC" id="2.7.1.-" evidence="6"/>
<dbReference type="EMBL" id="AZHD01000029">
    <property type="protein sequence ID" value="OAA53489.1"/>
    <property type="molecule type" value="Genomic_DNA"/>
</dbReference>
<comment type="caution">
    <text evidence="10">The sequence shown here is derived from an EMBL/GenBank/DDBJ whole genome shotgun (WGS) entry which is preliminary data.</text>
</comment>
<evidence type="ECO:0000313" key="10">
    <source>
        <dbReference type="EMBL" id="OAA53489.1"/>
    </source>
</evidence>
<dbReference type="PROSITE" id="PS51748">
    <property type="entry name" value="HEXOKINASE_2"/>
    <property type="match status" value="1"/>
</dbReference>
<dbReference type="SUPFAM" id="SSF53067">
    <property type="entry name" value="Actin-like ATPase domain"/>
    <property type="match status" value="2"/>
</dbReference>
<dbReference type="GO" id="GO:0005536">
    <property type="term" value="F:D-glucose binding"/>
    <property type="evidence" value="ECO:0007669"/>
    <property type="project" value="InterPro"/>
</dbReference>
<dbReference type="PANTHER" id="PTHR19443:SF24">
    <property type="entry name" value="PHOSPHOTRANSFERASE"/>
    <property type="match status" value="1"/>
</dbReference>
<dbReference type="CDD" id="cd24000">
    <property type="entry name" value="ASKHA_NBD_HK"/>
    <property type="match status" value="1"/>
</dbReference>
<evidence type="ECO:0000256" key="6">
    <source>
        <dbReference type="RuleBase" id="RU362007"/>
    </source>
</evidence>
<dbReference type="UniPathway" id="UPA00109">
    <property type="reaction ID" value="UER00180"/>
</dbReference>
<dbReference type="Gene3D" id="3.30.420.40">
    <property type="match status" value="1"/>
</dbReference>
<dbReference type="InterPro" id="IPR001312">
    <property type="entry name" value="Hexokinase"/>
</dbReference>
<accession>A0A167LTS4</accession>
<dbReference type="GO" id="GO:0005829">
    <property type="term" value="C:cytosol"/>
    <property type="evidence" value="ECO:0007669"/>
    <property type="project" value="TreeGrafter"/>
</dbReference>
<dbReference type="GO" id="GO:0001678">
    <property type="term" value="P:intracellular glucose homeostasis"/>
    <property type="evidence" value="ECO:0007669"/>
    <property type="project" value="InterPro"/>
</dbReference>
<evidence type="ECO:0000256" key="2">
    <source>
        <dbReference type="ARBA" id="ARBA00022679"/>
    </source>
</evidence>
<dbReference type="Pfam" id="PF03727">
    <property type="entry name" value="Hexokinase_2"/>
    <property type="match status" value="1"/>
</dbReference>
<dbReference type="AlphaFoldDB" id="A0A167LTS4"/>
<dbReference type="GO" id="GO:0004340">
    <property type="term" value="F:glucokinase activity"/>
    <property type="evidence" value="ECO:0007669"/>
    <property type="project" value="TreeGrafter"/>
</dbReference>
<evidence type="ECO:0000256" key="1">
    <source>
        <dbReference type="ARBA" id="ARBA00009225"/>
    </source>
</evidence>
<dbReference type="Pfam" id="PF00349">
    <property type="entry name" value="Hexokinase_1"/>
    <property type="match status" value="1"/>
</dbReference>
<dbReference type="GO" id="GO:0008865">
    <property type="term" value="F:fructokinase activity"/>
    <property type="evidence" value="ECO:0007669"/>
    <property type="project" value="TreeGrafter"/>
</dbReference>
<evidence type="ECO:0000259" key="8">
    <source>
        <dbReference type="Pfam" id="PF00349"/>
    </source>
</evidence>
<dbReference type="GO" id="GO:0005524">
    <property type="term" value="F:ATP binding"/>
    <property type="evidence" value="ECO:0007669"/>
    <property type="project" value="UniProtKB-UniRule"/>
</dbReference>
<feature type="domain" description="Hexokinase N-terminal" evidence="8">
    <location>
        <begin position="49"/>
        <end position="245"/>
    </location>
</feature>
<protein>
    <recommendedName>
        <fullName evidence="6">Phosphotransferase</fullName>
        <ecNumber evidence="6">2.7.1.-</ecNumber>
    </recommendedName>
</protein>
<keyword evidence="4 6" id="KW-0418">Kinase</keyword>
<keyword evidence="3 6" id="KW-0547">Nucleotide-binding</keyword>
<evidence type="ECO:0000259" key="9">
    <source>
        <dbReference type="Pfam" id="PF03727"/>
    </source>
</evidence>
<dbReference type="InterPro" id="IPR043129">
    <property type="entry name" value="ATPase_NBD"/>
</dbReference>